<dbReference type="Pfam" id="PF15299">
    <property type="entry name" value="ALS2CR8"/>
    <property type="match status" value="1"/>
</dbReference>
<comment type="caution">
    <text evidence="2">The sequence shown here is derived from an EMBL/GenBank/DDBJ whole genome shotgun (WGS) entry which is preliminary data.</text>
</comment>
<dbReference type="AlphaFoldDB" id="A0A8S4NMM7"/>
<feature type="region of interest" description="Disordered" evidence="1">
    <location>
        <begin position="142"/>
        <end position="216"/>
    </location>
</feature>
<dbReference type="PANTHER" id="PTHR47456">
    <property type="entry name" value="PHD-TYPE DOMAIN-CONTAINING PROTEIN"/>
    <property type="match status" value="1"/>
</dbReference>
<sequence>SKRRSYESRIFWYMQGNPEKPIHIKDRGIPFRTESNQFLECPFGPPNVVKEPLAQIPELDDHPQPLTKKRKIHRTKKLGCSAEIHVKEVVYFTNHFIDLASHSKGQLKNLKAKIVDQVILFPSEQQTEHFFYMAFPKNHSGHPIPMPIGKTSDKPTGKKSARPSGNARDQPTGKTSGHPTGHPTGNTRGHPTGKTSGHPTGKTSGHPTGKTSCHPT</sequence>
<dbReference type="InterPro" id="IPR029309">
    <property type="entry name" value="CaRF"/>
</dbReference>
<feature type="non-terminal residue" evidence="2">
    <location>
        <position position="216"/>
    </location>
</feature>
<keyword evidence="3" id="KW-1185">Reference proteome</keyword>
<accession>A0A8S4NMM7</accession>
<feature type="non-terminal residue" evidence="2">
    <location>
        <position position="1"/>
    </location>
</feature>
<dbReference type="OrthoDB" id="448450at2759"/>
<protein>
    <submittedName>
        <fullName evidence="2">Uncharacterized protein</fullName>
    </submittedName>
</protein>
<organism evidence="2 3">
    <name type="scientific">Owenia fusiformis</name>
    <name type="common">Polychaete worm</name>
    <dbReference type="NCBI Taxonomy" id="6347"/>
    <lineage>
        <taxon>Eukaryota</taxon>
        <taxon>Metazoa</taxon>
        <taxon>Spiralia</taxon>
        <taxon>Lophotrochozoa</taxon>
        <taxon>Annelida</taxon>
        <taxon>Polychaeta</taxon>
        <taxon>Sedentaria</taxon>
        <taxon>Canalipalpata</taxon>
        <taxon>Sabellida</taxon>
        <taxon>Oweniida</taxon>
        <taxon>Oweniidae</taxon>
        <taxon>Owenia</taxon>
    </lineage>
</organism>
<dbReference type="GO" id="GO:0003700">
    <property type="term" value="F:DNA-binding transcription factor activity"/>
    <property type="evidence" value="ECO:0007669"/>
    <property type="project" value="InterPro"/>
</dbReference>
<dbReference type="PANTHER" id="PTHR47456:SF1">
    <property type="entry name" value="PHD-TYPE DOMAIN-CONTAINING PROTEIN"/>
    <property type="match status" value="1"/>
</dbReference>
<evidence type="ECO:0000313" key="2">
    <source>
        <dbReference type="EMBL" id="CAH1782241.1"/>
    </source>
</evidence>
<feature type="compositionally biased region" description="Polar residues" evidence="1">
    <location>
        <begin position="167"/>
        <end position="216"/>
    </location>
</feature>
<gene>
    <name evidence="2" type="ORF">OFUS_LOCUS8711</name>
</gene>
<dbReference type="Proteomes" id="UP000749559">
    <property type="component" value="Unassembled WGS sequence"/>
</dbReference>
<dbReference type="EMBL" id="CAIIXF020000004">
    <property type="protein sequence ID" value="CAH1782241.1"/>
    <property type="molecule type" value="Genomic_DNA"/>
</dbReference>
<evidence type="ECO:0000256" key="1">
    <source>
        <dbReference type="SAM" id="MobiDB-lite"/>
    </source>
</evidence>
<name>A0A8S4NMM7_OWEFU</name>
<proteinExistence type="predicted"/>
<reference evidence="2" key="1">
    <citation type="submission" date="2022-03" db="EMBL/GenBank/DDBJ databases">
        <authorList>
            <person name="Martin C."/>
        </authorList>
    </citation>
    <scope>NUCLEOTIDE SEQUENCE</scope>
</reference>
<evidence type="ECO:0000313" key="3">
    <source>
        <dbReference type="Proteomes" id="UP000749559"/>
    </source>
</evidence>